<protein>
    <submittedName>
        <fullName evidence="2">Uncharacterized protein</fullName>
    </submittedName>
</protein>
<reference evidence="2" key="1">
    <citation type="submission" date="2022-08" db="EMBL/GenBank/DDBJ databases">
        <title>Nisaea acidiphila sp. nov., isolated from a marine algal debris and emended description of the genus Nisaea Urios et al. 2008.</title>
        <authorList>
            <person name="Kwon K."/>
        </authorList>
    </citation>
    <scope>NUCLEOTIDE SEQUENCE</scope>
    <source>
        <strain evidence="2">MEBiC11861</strain>
    </source>
</reference>
<dbReference type="Proteomes" id="UP001060336">
    <property type="component" value="Chromosome"/>
</dbReference>
<accession>A0A9J7AVI0</accession>
<dbReference type="AlphaFoldDB" id="A0A9J7AVI0"/>
<feature type="region of interest" description="Disordered" evidence="1">
    <location>
        <begin position="85"/>
        <end position="111"/>
    </location>
</feature>
<gene>
    <name evidence="2" type="ORF">NUH88_02010</name>
</gene>
<sequence>MSTGRNAEDIARRLASVRGRLEATLQEPTSAVTGALVGLEADVAAVCSAVPNLPAADAHALAPEMKHVIGLLELLSKAISEQAAAEPQNSDSAALRRQAAAAYGGGQKRRR</sequence>
<evidence type="ECO:0000313" key="2">
    <source>
        <dbReference type="EMBL" id="UUX50473.1"/>
    </source>
</evidence>
<dbReference type="EMBL" id="CP102480">
    <property type="protein sequence ID" value="UUX50473.1"/>
    <property type="molecule type" value="Genomic_DNA"/>
</dbReference>
<dbReference type="RefSeq" id="WP_257769647.1">
    <property type="nucleotide sequence ID" value="NZ_CP102480.1"/>
</dbReference>
<organism evidence="2 3">
    <name type="scientific">Nisaea acidiphila</name>
    <dbReference type="NCBI Taxonomy" id="1862145"/>
    <lineage>
        <taxon>Bacteria</taxon>
        <taxon>Pseudomonadati</taxon>
        <taxon>Pseudomonadota</taxon>
        <taxon>Alphaproteobacteria</taxon>
        <taxon>Rhodospirillales</taxon>
        <taxon>Thalassobaculaceae</taxon>
        <taxon>Nisaea</taxon>
    </lineage>
</organism>
<dbReference type="KEGG" id="naci:NUH88_02010"/>
<feature type="compositionally biased region" description="Low complexity" evidence="1">
    <location>
        <begin position="93"/>
        <end position="102"/>
    </location>
</feature>
<name>A0A9J7AVI0_9PROT</name>
<proteinExistence type="predicted"/>
<evidence type="ECO:0000313" key="3">
    <source>
        <dbReference type="Proteomes" id="UP001060336"/>
    </source>
</evidence>
<keyword evidence="3" id="KW-1185">Reference proteome</keyword>
<evidence type="ECO:0000256" key="1">
    <source>
        <dbReference type="SAM" id="MobiDB-lite"/>
    </source>
</evidence>